<reference evidence="8 9" key="1">
    <citation type="journal article" date="2024" name="Commun. Biol.">
        <title>Comparative genomic analysis of thermophilic fungi reveals convergent evolutionary adaptations and gene losses.</title>
        <authorList>
            <person name="Steindorff A.S."/>
            <person name="Aguilar-Pontes M.V."/>
            <person name="Robinson A.J."/>
            <person name="Andreopoulos B."/>
            <person name="LaButti K."/>
            <person name="Kuo A."/>
            <person name="Mondo S."/>
            <person name="Riley R."/>
            <person name="Otillar R."/>
            <person name="Haridas S."/>
            <person name="Lipzen A."/>
            <person name="Grimwood J."/>
            <person name="Schmutz J."/>
            <person name="Clum A."/>
            <person name="Reid I.D."/>
            <person name="Moisan M.C."/>
            <person name="Butler G."/>
            <person name="Nguyen T.T.M."/>
            <person name="Dewar K."/>
            <person name="Conant G."/>
            <person name="Drula E."/>
            <person name="Henrissat B."/>
            <person name="Hansel C."/>
            <person name="Singer S."/>
            <person name="Hutchinson M.I."/>
            <person name="de Vries R.P."/>
            <person name="Natvig D.O."/>
            <person name="Powell A.J."/>
            <person name="Tsang A."/>
            <person name="Grigoriev I.V."/>
        </authorList>
    </citation>
    <scope>NUCLEOTIDE SEQUENCE [LARGE SCALE GENOMIC DNA]</scope>
    <source>
        <strain evidence="8 9">CBS 494.80</strain>
    </source>
</reference>
<name>A0ABR4BWE0_9HELO</name>
<organism evidence="8 9">
    <name type="scientific">Oculimacula yallundae</name>
    <dbReference type="NCBI Taxonomy" id="86028"/>
    <lineage>
        <taxon>Eukaryota</taxon>
        <taxon>Fungi</taxon>
        <taxon>Dikarya</taxon>
        <taxon>Ascomycota</taxon>
        <taxon>Pezizomycotina</taxon>
        <taxon>Leotiomycetes</taxon>
        <taxon>Helotiales</taxon>
        <taxon>Ploettnerulaceae</taxon>
        <taxon>Oculimacula</taxon>
    </lineage>
</organism>
<evidence type="ECO:0000256" key="5">
    <source>
        <dbReference type="SAM" id="MobiDB-lite"/>
    </source>
</evidence>
<dbReference type="EMBL" id="JAZHXI010000020">
    <property type="protein sequence ID" value="KAL2061043.1"/>
    <property type="molecule type" value="Genomic_DNA"/>
</dbReference>
<keyword evidence="9" id="KW-1185">Reference proteome</keyword>
<dbReference type="InterPro" id="IPR008253">
    <property type="entry name" value="Marvel"/>
</dbReference>
<keyword evidence="4 6" id="KW-0472">Membrane</keyword>
<feature type="transmembrane region" description="Helical" evidence="6">
    <location>
        <begin position="42"/>
        <end position="61"/>
    </location>
</feature>
<feature type="domain" description="MARVEL" evidence="7">
    <location>
        <begin position="6"/>
        <end position="130"/>
    </location>
</feature>
<evidence type="ECO:0000256" key="4">
    <source>
        <dbReference type="ARBA" id="ARBA00023136"/>
    </source>
</evidence>
<evidence type="ECO:0000313" key="8">
    <source>
        <dbReference type="EMBL" id="KAL2061043.1"/>
    </source>
</evidence>
<evidence type="ECO:0000313" key="9">
    <source>
        <dbReference type="Proteomes" id="UP001595075"/>
    </source>
</evidence>
<evidence type="ECO:0000256" key="1">
    <source>
        <dbReference type="ARBA" id="ARBA00004141"/>
    </source>
</evidence>
<evidence type="ECO:0000256" key="3">
    <source>
        <dbReference type="ARBA" id="ARBA00022989"/>
    </source>
</evidence>
<gene>
    <name evidence="8" type="ORF">VTL71DRAFT_9095</name>
</gene>
<evidence type="ECO:0000259" key="7">
    <source>
        <dbReference type="Pfam" id="PF01284"/>
    </source>
</evidence>
<evidence type="ECO:0000256" key="2">
    <source>
        <dbReference type="ARBA" id="ARBA00022692"/>
    </source>
</evidence>
<comment type="subcellular location">
    <subcellularLocation>
        <location evidence="1">Membrane</location>
        <topology evidence="1">Multi-pass membrane protein</topology>
    </subcellularLocation>
</comment>
<dbReference type="PANTHER" id="PTHR37451">
    <property type="entry name" value="MARVEL DOMAIN"/>
    <property type="match status" value="1"/>
</dbReference>
<feature type="region of interest" description="Disordered" evidence="5">
    <location>
        <begin position="143"/>
        <end position="166"/>
    </location>
</feature>
<keyword evidence="2 6" id="KW-0812">Transmembrane</keyword>
<evidence type="ECO:0000256" key="6">
    <source>
        <dbReference type="SAM" id="Phobius"/>
    </source>
</evidence>
<dbReference type="Pfam" id="PF01284">
    <property type="entry name" value="MARVEL"/>
    <property type="match status" value="1"/>
</dbReference>
<proteinExistence type="predicted"/>
<sequence length="166" mass="17785">MPPIYHIALRSAQGVFSVAVLALSSYIASIQNQTGYHSATQISFLIFASAFSMFSLVLLELGPRLSAKASNQYLTLAVQALNSGFYMGGFIALSVFLGKLMYCQGSICSAAKADAVLGACSYVAWVASTTMQGIQMSRFGKKYEQNAESSERVSDKRSTDDKGSMA</sequence>
<dbReference type="Proteomes" id="UP001595075">
    <property type="component" value="Unassembled WGS sequence"/>
</dbReference>
<feature type="transmembrane region" description="Helical" evidence="6">
    <location>
        <begin position="12"/>
        <end position="30"/>
    </location>
</feature>
<comment type="caution">
    <text evidence="8">The sequence shown here is derived from an EMBL/GenBank/DDBJ whole genome shotgun (WGS) entry which is preliminary data.</text>
</comment>
<accession>A0ABR4BWE0</accession>
<keyword evidence="3 6" id="KW-1133">Transmembrane helix</keyword>
<protein>
    <recommendedName>
        <fullName evidence="7">MARVEL domain-containing protein</fullName>
    </recommendedName>
</protein>
<dbReference type="PANTHER" id="PTHR37451:SF5">
    <property type="entry name" value="MARVEL DOMAIN-CONTAINING PROTEIN"/>
    <property type="match status" value="1"/>
</dbReference>
<feature type="transmembrane region" description="Helical" evidence="6">
    <location>
        <begin position="73"/>
        <end position="97"/>
    </location>
</feature>